<name>A0A2G9RHE2_AQUCT</name>
<dbReference type="SMART" id="SM00456">
    <property type="entry name" value="WW"/>
    <property type="match status" value="1"/>
</dbReference>
<feature type="chain" id="PRO_5013923701" description="WW domain-containing protein" evidence="2">
    <location>
        <begin position="22"/>
        <end position="157"/>
    </location>
</feature>
<protein>
    <recommendedName>
        <fullName evidence="3">WW domain-containing protein</fullName>
    </recommendedName>
</protein>
<gene>
    <name evidence="4" type="ORF">AB205_0023490</name>
</gene>
<evidence type="ECO:0000256" key="2">
    <source>
        <dbReference type="SAM" id="SignalP"/>
    </source>
</evidence>
<feature type="region of interest" description="Disordered" evidence="1">
    <location>
        <begin position="24"/>
        <end position="77"/>
    </location>
</feature>
<accession>A0A2G9RHE2</accession>
<feature type="compositionally biased region" description="Polar residues" evidence="1">
    <location>
        <begin position="24"/>
        <end position="40"/>
    </location>
</feature>
<keyword evidence="5" id="KW-1185">Reference proteome</keyword>
<evidence type="ECO:0000313" key="5">
    <source>
        <dbReference type="Proteomes" id="UP000228934"/>
    </source>
</evidence>
<dbReference type="PROSITE" id="PS50020">
    <property type="entry name" value="WW_DOMAIN_2"/>
    <property type="match status" value="1"/>
</dbReference>
<dbReference type="InterPro" id="IPR036020">
    <property type="entry name" value="WW_dom_sf"/>
</dbReference>
<organism evidence="4 5">
    <name type="scientific">Aquarana catesbeiana</name>
    <name type="common">American bullfrog</name>
    <name type="synonym">Rana catesbeiana</name>
    <dbReference type="NCBI Taxonomy" id="8400"/>
    <lineage>
        <taxon>Eukaryota</taxon>
        <taxon>Metazoa</taxon>
        <taxon>Chordata</taxon>
        <taxon>Craniata</taxon>
        <taxon>Vertebrata</taxon>
        <taxon>Euteleostomi</taxon>
        <taxon>Amphibia</taxon>
        <taxon>Batrachia</taxon>
        <taxon>Anura</taxon>
        <taxon>Neobatrachia</taxon>
        <taxon>Ranoidea</taxon>
        <taxon>Ranidae</taxon>
        <taxon>Aquarana</taxon>
    </lineage>
</organism>
<dbReference type="Proteomes" id="UP000228934">
    <property type="component" value="Unassembled WGS sequence"/>
</dbReference>
<feature type="compositionally biased region" description="Pro residues" evidence="1">
    <location>
        <begin position="46"/>
        <end position="59"/>
    </location>
</feature>
<dbReference type="PROSITE" id="PS01159">
    <property type="entry name" value="WW_DOMAIN_1"/>
    <property type="match status" value="1"/>
</dbReference>
<reference evidence="5" key="1">
    <citation type="journal article" date="2017" name="Nat. Commun.">
        <title>The North American bullfrog draft genome provides insight into hormonal regulation of long noncoding RNA.</title>
        <authorList>
            <person name="Hammond S.A."/>
            <person name="Warren R.L."/>
            <person name="Vandervalk B.P."/>
            <person name="Kucuk E."/>
            <person name="Khan H."/>
            <person name="Gibb E.A."/>
            <person name="Pandoh P."/>
            <person name="Kirk H."/>
            <person name="Zhao Y."/>
            <person name="Jones M."/>
            <person name="Mungall A.J."/>
            <person name="Coope R."/>
            <person name="Pleasance S."/>
            <person name="Moore R.A."/>
            <person name="Holt R.A."/>
            <person name="Round J.M."/>
            <person name="Ohora S."/>
            <person name="Walle B.V."/>
            <person name="Veldhoen N."/>
            <person name="Helbing C.C."/>
            <person name="Birol I."/>
        </authorList>
    </citation>
    <scope>NUCLEOTIDE SEQUENCE [LARGE SCALE GENOMIC DNA]</scope>
</reference>
<feature type="domain" description="WW" evidence="3">
    <location>
        <begin position="120"/>
        <end position="153"/>
    </location>
</feature>
<dbReference type="SUPFAM" id="SSF51045">
    <property type="entry name" value="WW domain"/>
    <property type="match status" value="1"/>
</dbReference>
<feature type="compositionally biased region" description="Polar residues" evidence="1">
    <location>
        <begin position="66"/>
        <end position="77"/>
    </location>
</feature>
<dbReference type="AlphaFoldDB" id="A0A2G9RHE2"/>
<proteinExistence type="predicted"/>
<dbReference type="OrthoDB" id="43122at2759"/>
<dbReference type="Gene3D" id="2.20.70.10">
    <property type="match status" value="1"/>
</dbReference>
<evidence type="ECO:0000313" key="4">
    <source>
        <dbReference type="EMBL" id="PIO26643.1"/>
    </source>
</evidence>
<sequence length="157" mass="16786">MLCYLEVFIISFIFSMDTADGTTPSDNMSTNGTNSPSLSNGGFKPSRPPRPSRPPPPTPQRTSISASPNGVFLNNSDASVNVAGSSVAPETNPSSTAVPVSRQIAPVNMDNQRFPPVTQGALPPGWEQRVDQHGRVYFVDHVAKRTTWDPPEPLPAG</sequence>
<dbReference type="EMBL" id="KV940590">
    <property type="protein sequence ID" value="PIO26643.1"/>
    <property type="molecule type" value="Genomic_DNA"/>
</dbReference>
<dbReference type="Pfam" id="PF00397">
    <property type="entry name" value="WW"/>
    <property type="match status" value="1"/>
</dbReference>
<feature type="signal peptide" evidence="2">
    <location>
        <begin position="1"/>
        <end position="21"/>
    </location>
</feature>
<evidence type="ECO:0000256" key="1">
    <source>
        <dbReference type="SAM" id="MobiDB-lite"/>
    </source>
</evidence>
<dbReference type="CDD" id="cd00201">
    <property type="entry name" value="WW"/>
    <property type="match status" value="1"/>
</dbReference>
<evidence type="ECO:0000259" key="3">
    <source>
        <dbReference type="PROSITE" id="PS50020"/>
    </source>
</evidence>
<dbReference type="InterPro" id="IPR001202">
    <property type="entry name" value="WW_dom"/>
</dbReference>
<keyword evidence="2" id="KW-0732">Signal</keyword>